<feature type="region of interest" description="Disordered" evidence="1">
    <location>
        <begin position="279"/>
        <end position="310"/>
    </location>
</feature>
<dbReference type="OrthoDB" id="413419at2759"/>
<accession>A0A812UPZ8</accession>
<feature type="transmembrane region" description="Helical" evidence="2">
    <location>
        <begin position="15"/>
        <end position="36"/>
    </location>
</feature>
<dbReference type="AlphaFoldDB" id="A0A812UPZ8"/>
<feature type="transmembrane region" description="Helical" evidence="2">
    <location>
        <begin position="56"/>
        <end position="76"/>
    </location>
</feature>
<keyword evidence="4" id="KW-1185">Reference proteome</keyword>
<evidence type="ECO:0000313" key="4">
    <source>
        <dbReference type="Proteomes" id="UP000649617"/>
    </source>
</evidence>
<proteinExistence type="predicted"/>
<name>A0A812UPZ8_SYMPI</name>
<keyword evidence="2" id="KW-0472">Membrane</keyword>
<dbReference type="Proteomes" id="UP000649617">
    <property type="component" value="Unassembled WGS sequence"/>
</dbReference>
<protein>
    <submittedName>
        <fullName evidence="3">Uncharacterized protein</fullName>
    </submittedName>
</protein>
<comment type="caution">
    <text evidence="3">The sequence shown here is derived from an EMBL/GenBank/DDBJ whole genome shotgun (WGS) entry which is preliminary data.</text>
</comment>
<evidence type="ECO:0000256" key="2">
    <source>
        <dbReference type="SAM" id="Phobius"/>
    </source>
</evidence>
<sequence length="310" mass="34222">MAACMGELDNSNYTAVLLLHAVLLVCLIAVGIWLKVQNTLHSVAHYLEDTKRSNDLLVVCSWAPLLAYLLPMLFLGDAQGLSDTFMTVIGYFLLYVPVLDSPYTTVSGYTAYSCLAGFRIVRLSSQGSIPVSNFFTRTIVIGIGGMIAMHVRLRYLSKSRTPLTPQTLEVAGSDPGGGHHQAEEIYNPLHSRLRQRRPYPSPLPDDLLGGARGQDAARIGLAILRRRQQDKSTMIGQFLWAVHLFRKQWLSPDVLAHIMDFLDCSRSVTNYVGLLRDDSSSQVSSRQDRESSTHATSSLTSVTALQLSPL</sequence>
<evidence type="ECO:0000256" key="1">
    <source>
        <dbReference type="SAM" id="MobiDB-lite"/>
    </source>
</evidence>
<organism evidence="3 4">
    <name type="scientific">Symbiodinium pilosum</name>
    <name type="common">Dinoflagellate</name>
    <dbReference type="NCBI Taxonomy" id="2952"/>
    <lineage>
        <taxon>Eukaryota</taxon>
        <taxon>Sar</taxon>
        <taxon>Alveolata</taxon>
        <taxon>Dinophyceae</taxon>
        <taxon>Suessiales</taxon>
        <taxon>Symbiodiniaceae</taxon>
        <taxon>Symbiodinium</taxon>
    </lineage>
</organism>
<keyword evidence="2" id="KW-0812">Transmembrane</keyword>
<keyword evidence="2" id="KW-1133">Transmembrane helix</keyword>
<dbReference type="EMBL" id="CAJNIZ010037668">
    <property type="protein sequence ID" value="CAE7572534.1"/>
    <property type="molecule type" value="Genomic_DNA"/>
</dbReference>
<feature type="transmembrane region" description="Helical" evidence="2">
    <location>
        <begin position="134"/>
        <end position="153"/>
    </location>
</feature>
<evidence type="ECO:0000313" key="3">
    <source>
        <dbReference type="EMBL" id="CAE7572534.1"/>
    </source>
</evidence>
<reference evidence="3" key="1">
    <citation type="submission" date="2021-02" db="EMBL/GenBank/DDBJ databases">
        <authorList>
            <person name="Dougan E. K."/>
            <person name="Rhodes N."/>
            <person name="Thang M."/>
            <person name="Chan C."/>
        </authorList>
    </citation>
    <scope>NUCLEOTIDE SEQUENCE</scope>
</reference>
<feature type="compositionally biased region" description="Polar residues" evidence="1">
    <location>
        <begin position="293"/>
        <end position="310"/>
    </location>
</feature>
<gene>
    <name evidence="3" type="ORF">SPIL2461_LOCUS15421</name>
</gene>